<name>A0A162HZH9_CORFA</name>
<dbReference type="InterPro" id="IPR053181">
    <property type="entry name" value="EcdB-like_regulator"/>
</dbReference>
<feature type="region of interest" description="Disordered" evidence="1">
    <location>
        <begin position="155"/>
        <end position="190"/>
    </location>
</feature>
<proteinExistence type="predicted"/>
<feature type="region of interest" description="Disordered" evidence="1">
    <location>
        <begin position="62"/>
        <end position="94"/>
    </location>
</feature>
<protein>
    <submittedName>
        <fullName evidence="2">Uncharacterized protein</fullName>
    </submittedName>
</protein>
<feature type="region of interest" description="Disordered" evidence="1">
    <location>
        <begin position="261"/>
        <end position="305"/>
    </location>
</feature>
<gene>
    <name evidence="2" type="ORF">ISF_09385</name>
</gene>
<dbReference type="PANTHER" id="PTHR47785">
    <property type="entry name" value="ZN(II)2CYS6 TRANSCRIPTION FACTOR (EUROFUNG)-RELATED-RELATED"/>
    <property type="match status" value="1"/>
</dbReference>
<dbReference type="PANTHER" id="PTHR47785:SF4">
    <property type="entry name" value="ZN(II)2CYS6 TRANSCRIPTION FACTOR (EUROFUNG)"/>
    <property type="match status" value="1"/>
</dbReference>
<feature type="compositionally biased region" description="Low complexity" evidence="1">
    <location>
        <begin position="170"/>
        <end position="180"/>
    </location>
</feature>
<dbReference type="RefSeq" id="XP_018699853.1">
    <property type="nucleotide sequence ID" value="XM_018852987.1"/>
</dbReference>
<evidence type="ECO:0000256" key="1">
    <source>
        <dbReference type="SAM" id="MobiDB-lite"/>
    </source>
</evidence>
<dbReference type="Proteomes" id="UP000076744">
    <property type="component" value="Unassembled WGS sequence"/>
</dbReference>
<evidence type="ECO:0000313" key="3">
    <source>
        <dbReference type="Proteomes" id="UP000076744"/>
    </source>
</evidence>
<dbReference type="OrthoDB" id="5244761at2759"/>
<feature type="compositionally biased region" description="Basic and acidic residues" evidence="1">
    <location>
        <begin position="155"/>
        <end position="167"/>
    </location>
</feature>
<accession>A0A162HZH9</accession>
<dbReference type="GeneID" id="30025677"/>
<sequence length="328" mass="36098">MRRKLNNLTNKSAEISERLTNIETSVSPKSDATANLDLAVEDRRKIEGTPINREAIVNYQVQDPGAATTDDQSSLPEDEVEAEPGRPVPPGEPAIPPNHTTLAGLLLYWPSIRALMKHHCEREGISYVGEYPISQEQNRGSLILFGRGEDNIMSRRQREREADRQDVDIPDGSPDSPSSPTIKEADRGYMSGLSPLDQVDYTSGVLGPHGNPDFSEGTVWQYVQSFNDNMLNMHPIVQPPILDQWVRQFLESFPLADNKQSSKTSTAWAVSSSMEPPGAKRKRSSPGPLDSIESSSAASPTTRIARPNRTIHTALVLTVLALGKICLH</sequence>
<evidence type="ECO:0000313" key="2">
    <source>
        <dbReference type="EMBL" id="OAA50255.1"/>
    </source>
</evidence>
<dbReference type="EMBL" id="AZHB01000047">
    <property type="protein sequence ID" value="OAA50255.1"/>
    <property type="molecule type" value="Genomic_DNA"/>
</dbReference>
<feature type="compositionally biased region" description="Polar residues" evidence="1">
    <location>
        <begin position="261"/>
        <end position="274"/>
    </location>
</feature>
<comment type="caution">
    <text evidence="2">The sequence shown here is derived from an EMBL/GenBank/DDBJ whole genome shotgun (WGS) entry which is preliminary data.</text>
</comment>
<feature type="compositionally biased region" description="Polar residues" evidence="1">
    <location>
        <begin position="292"/>
        <end position="302"/>
    </location>
</feature>
<organism evidence="2 3">
    <name type="scientific">Cordyceps fumosorosea (strain ARSEF 2679)</name>
    <name type="common">Isaria fumosorosea</name>
    <dbReference type="NCBI Taxonomy" id="1081104"/>
    <lineage>
        <taxon>Eukaryota</taxon>
        <taxon>Fungi</taxon>
        <taxon>Dikarya</taxon>
        <taxon>Ascomycota</taxon>
        <taxon>Pezizomycotina</taxon>
        <taxon>Sordariomycetes</taxon>
        <taxon>Hypocreomycetidae</taxon>
        <taxon>Hypocreales</taxon>
        <taxon>Cordycipitaceae</taxon>
        <taxon>Cordyceps</taxon>
    </lineage>
</organism>
<reference evidence="2 3" key="1">
    <citation type="journal article" date="2016" name="Genome Biol. Evol.">
        <title>Divergent and convergent evolution of fungal pathogenicity.</title>
        <authorList>
            <person name="Shang Y."/>
            <person name="Xiao G."/>
            <person name="Zheng P."/>
            <person name="Cen K."/>
            <person name="Zhan S."/>
            <person name="Wang C."/>
        </authorList>
    </citation>
    <scope>NUCLEOTIDE SEQUENCE [LARGE SCALE GENOMIC DNA]</scope>
    <source>
        <strain evidence="2 3">ARSEF 2679</strain>
    </source>
</reference>
<dbReference type="STRING" id="1081104.A0A162HZH9"/>
<keyword evidence="3" id="KW-1185">Reference proteome</keyword>
<dbReference type="AlphaFoldDB" id="A0A162HZH9"/>